<dbReference type="FunFam" id="3.30.70.270:FF:000020">
    <property type="entry name" value="Transposon Tf2-6 polyprotein-like Protein"/>
    <property type="match status" value="1"/>
</dbReference>
<dbReference type="AlphaFoldDB" id="A0A9P6GVC9"/>
<evidence type="ECO:0000256" key="1">
    <source>
        <dbReference type="ARBA" id="ARBA00023268"/>
    </source>
</evidence>
<dbReference type="EMBL" id="SBJO01001278">
    <property type="protein sequence ID" value="KAF9748546.1"/>
    <property type="molecule type" value="Genomic_DNA"/>
</dbReference>
<feature type="domain" description="Reverse transcriptase/retrotransposon-derived protein RNase H-like" evidence="2">
    <location>
        <begin position="111"/>
        <end position="207"/>
    </location>
</feature>
<evidence type="ECO:0000313" key="4">
    <source>
        <dbReference type="Proteomes" id="UP000740883"/>
    </source>
</evidence>
<proteinExistence type="predicted"/>
<dbReference type="PANTHER" id="PTHR37984:SF5">
    <property type="entry name" value="PROTEIN NYNRIN-LIKE"/>
    <property type="match status" value="1"/>
</dbReference>
<dbReference type="SUPFAM" id="SSF56672">
    <property type="entry name" value="DNA/RNA polymerases"/>
    <property type="match status" value="1"/>
</dbReference>
<organism evidence="3 4">
    <name type="scientific">Nosema granulosis</name>
    <dbReference type="NCBI Taxonomy" id="83296"/>
    <lineage>
        <taxon>Eukaryota</taxon>
        <taxon>Fungi</taxon>
        <taxon>Fungi incertae sedis</taxon>
        <taxon>Microsporidia</taxon>
        <taxon>Nosematidae</taxon>
        <taxon>Nosema</taxon>
    </lineage>
</organism>
<name>A0A9P6GVC9_9MICR</name>
<keyword evidence="4" id="KW-1185">Reference proteome</keyword>
<dbReference type="PANTHER" id="PTHR37984">
    <property type="entry name" value="PROTEIN CBG26694"/>
    <property type="match status" value="1"/>
</dbReference>
<feature type="non-terminal residue" evidence="3">
    <location>
        <position position="1"/>
    </location>
</feature>
<gene>
    <name evidence="3" type="primary">pol_176</name>
    <name evidence="3" type="ORF">NGRA_3499</name>
</gene>
<dbReference type="InterPro" id="IPR041577">
    <property type="entry name" value="RT_RNaseH_2"/>
</dbReference>
<evidence type="ECO:0000259" key="2">
    <source>
        <dbReference type="Pfam" id="PF17919"/>
    </source>
</evidence>
<sequence length="207" mass="24040">ILIFGNDEKSHDEAYERIMKILERSSLKINKEKPQFKLLEVEFLGHIISENKISSKIQKSQGLSDIKKPKDKKQLQEFLGLINYYRKFIKNCSTVGAPLYNLLKKKIEFKWCDKAEESFQTSKDILINKVSLSQPDFSLPFILETDASNHGLGAILSQKINNEILPIAFASRTLQNHEIKYSVSEKECLDILWGMKHFKYYLYGVNF</sequence>
<dbReference type="Proteomes" id="UP000740883">
    <property type="component" value="Unassembled WGS sequence"/>
</dbReference>
<dbReference type="InterPro" id="IPR043502">
    <property type="entry name" value="DNA/RNA_pol_sf"/>
</dbReference>
<protein>
    <submittedName>
        <fullName evidence="3">Retrovirus-related Pol polyprotein from transposon opus</fullName>
    </submittedName>
</protein>
<dbReference type="Gene3D" id="3.10.20.370">
    <property type="match status" value="1"/>
</dbReference>
<dbReference type="InterPro" id="IPR050951">
    <property type="entry name" value="Retrovirus_Pol_polyprotein"/>
</dbReference>
<dbReference type="FunFam" id="3.10.20.370:FF:000001">
    <property type="entry name" value="Retrovirus-related Pol polyprotein from transposon 17.6-like protein"/>
    <property type="match status" value="1"/>
</dbReference>
<dbReference type="Gene3D" id="3.30.70.270">
    <property type="match status" value="2"/>
</dbReference>
<evidence type="ECO:0000313" key="3">
    <source>
        <dbReference type="EMBL" id="KAF9748546.1"/>
    </source>
</evidence>
<dbReference type="Pfam" id="PF17919">
    <property type="entry name" value="RT_RNaseH_2"/>
    <property type="match status" value="1"/>
</dbReference>
<dbReference type="InterPro" id="IPR043128">
    <property type="entry name" value="Rev_trsase/Diguanyl_cyclase"/>
</dbReference>
<keyword evidence="1" id="KW-0511">Multifunctional enzyme</keyword>
<comment type="caution">
    <text evidence="3">The sequence shown here is derived from an EMBL/GenBank/DDBJ whole genome shotgun (WGS) entry which is preliminary data.</text>
</comment>
<dbReference type="GO" id="GO:0003824">
    <property type="term" value="F:catalytic activity"/>
    <property type="evidence" value="ECO:0007669"/>
    <property type="project" value="UniProtKB-KW"/>
</dbReference>
<reference evidence="3 4" key="1">
    <citation type="journal article" date="2020" name="Genome Biol. Evol.">
        <title>Comparative genomics of strictly vertically transmitted, feminizing microsporidia endosymbionts of amphipod crustaceans.</title>
        <authorList>
            <person name="Cormier A."/>
            <person name="Chebbi M.A."/>
            <person name="Giraud I."/>
            <person name="Wattier R."/>
            <person name="Teixeira M."/>
            <person name="Gilbert C."/>
            <person name="Rigaud T."/>
            <person name="Cordaux R."/>
        </authorList>
    </citation>
    <scope>NUCLEOTIDE SEQUENCE [LARGE SCALE GENOMIC DNA]</scope>
    <source>
        <strain evidence="3 4">Ou3-Ou53</strain>
    </source>
</reference>
<dbReference type="OrthoDB" id="2194291at2759"/>
<accession>A0A9P6GVC9</accession>